<reference evidence="1 2" key="1">
    <citation type="submission" date="2021-12" db="EMBL/GenBank/DDBJ databases">
        <title>Genome sequencing of bacteria with rrn-lacking chromosome and rrn-plasmid.</title>
        <authorList>
            <person name="Anda M."/>
            <person name="Iwasaki W."/>
        </authorList>
    </citation>
    <scope>NUCLEOTIDE SEQUENCE [LARGE SCALE GENOMIC DNA]</scope>
    <source>
        <strain evidence="1 2">NBRC 15940</strain>
    </source>
</reference>
<dbReference type="Proteomes" id="UP001310022">
    <property type="component" value="Unassembled WGS sequence"/>
</dbReference>
<evidence type="ECO:0000313" key="1">
    <source>
        <dbReference type="EMBL" id="GJM60999.1"/>
    </source>
</evidence>
<keyword evidence="2" id="KW-1185">Reference proteome</keyword>
<organism evidence="1 2">
    <name type="scientific">Persicobacter diffluens</name>
    <dbReference type="NCBI Taxonomy" id="981"/>
    <lineage>
        <taxon>Bacteria</taxon>
        <taxon>Pseudomonadati</taxon>
        <taxon>Bacteroidota</taxon>
        <taxon>Cytophagia</taxon>
        <taxon>Cytophagales</taxon>
        <taxon>Persicobacteraceae</taxon>
        <taxon>Persicobacter</taxon>
    </lineage>
</organism>
<sequence>MSQFNTGLSQIIFAIVFNELLGRKNEEKASLLKIGLSNIISPIYLS</sequence>
<evidence type="ECO:0000313" key="2">
    <source>
        <dbReference type="Proteomes" id="UP001310022"/>
    </source>
</evidence>
<gene>
    <name evidence="1" type="ORF">PEDI_15510</name>
</gene>
<proteinExistence type="predicted"/>
<protein>
    <submittedName>
        <fullName evidence="1">Uncharacterized protein</fullName>
    </submittedName>
</protein>
<accession>A0AAN5AJG7</accession>
<comment type="caution">
    <text evidence="1">The sequence shown here is derived from an EMBL/GenBank/DDBJ whole genome shotgun (WGS) entry which is preliminary data.</text>
</comment>
<dbReference type="AlphaFoldDB" id="A0AAN5AJG7"/>
<name>A0AAN5AJG7_9BACT</name>
<dbReference type="EMBL" id="BQKE01000001">
    <property type="protein sequence ID" value="GJM60999.1"/>
    <property type="molecule type" value="Genomic_DNA"/>
</dbReference>